<dbReference type="STRING" id="1070870.SAMN05444351_2858"/>
<dbReference type="AlphaFoldDB" id="A0A1M5LM66"/>
<dbReference type="RefSeq" id="WP_073420910.1">
    <property type="nucleotide sequence ID" value="NZ_FQVX01000003.1"/>
</dbReference>
<gene>
    <name evidence="1" type="ORF">SAMN05444351_2858</name>
</gene>
<dbReference type="GO" id="GO:0003824">
    <property type="term" value="F:catalytic activity"/>
    <property type="evidence" value="ECO:0007669"/>
    <property type="project" value="InterPro"/>
</dbReference>
<dbReference type="PANTHER" id="PTHR48228">
    <property type="entry name" value="SUCCINYL-COA--D-CITRAMALATE COA-TRANSFERASE"/>
    <property type="match status" value="1"/>
</dbReference>
<evidence type="ECO:0000313" key="2">
    <source>
        <dbReference type="Proteomes" id="UP000184471"/>
    </source>
</evidence>
<sequence>MASGPLAGTRVVEFTGLAPAPFACMVLADLGAEVVRVDRPGAVPARDTDVLLRGRRHAVGADLKDPAARDAVLALVDRADVLVEGFRPGVMERLGLGPDVCLERNPGLVYGRMTGWGQTGPLAAAAGHDIDYIALAGALSPIGTRGGPPVPPLNLVGDFGGGGLLLATGVLAALVERGRSGRGQVVDAAMVDGAALLTASLHGMLAAGSWTPERGSNLLDGAAPFYRTYETSDGGHVAVGAIEPQFYALLLDRLGIPAGDLPAQLDRDGWDEVHAAFAKAFRTRTRDEWTAVFDGTDACVAPVLAPGEAAGHPQARERGAFLTLGGVTQPAPAPRFDRTPAVVSGPPSAGDPAVLDEWGLAPAQAAALAG</sequence>
<dbReference type="Proteomes" id="UP000184471">
    <property type="component" value="Unassembled WGS sequence"/>
</dbReference>
<dbReference type="EMBL" id="FQVX01000003">
    <property type="protein sequence ID" value="SHG66194.1"/>
    <property type="molecule type" value="Genomic_DNA"/>
</dbReference>
<dbReference type="PANTHER" id="PTHR48228:SF5">
    <property type="entry name" value="ALPHA-METHYLACYL-COA RACEMASE"/>
    <property type="match status" value="1"/>
</dbReference>
<evidence type="ECO:0000313" key="1">
    <source>
        <dbReference type="EMBL" id="SHG66194.1"/>
    </source>
</evidence>
<accession>A0A1M5LM66</accession>
<keyword evidence="2" id="KW-1185">Reference proteome</keyword>
<name>A0A1M5LM66_9ACTN</name>
<reference evidence="1 2" key="1">
    <citation type="submission" date="2016-11" db="EMBL/GenBank/DDBJ databases">
        <authorList>
            <person name="Jaros S."/>
            <person name="Januszkiewicz K."/>
            <person name="Wedrychowicz H."/>
        </authorList>
    </citation>
    <scope>NUCLEOTIDE SEQUENCE [LARGE SCALE GENOMIC DNA]</scope>
    <source>
        <strain evidence="1 2">DSM 45408</strain>
    </source>
</reference>
<dbReference type="InterPro" id="IPR050509">
    <property type="entry name" value="CoA-transferase_III"/>
</dbReference>
<dbReference type="Pfam" id="PF02515">
    <property type="entry name" value="CoA_transf_3"/>
    <property type="match status" value="1"/>
</dbReference>
<dbReference type="Gene3D" id="3.30.1540.10">
    <property type="entry name" value="formyl-coa transferase, domain 3"/>
    <property type="match status" value="1"/>
</dbReference>
<dbReference type="InterPro" id="IPR003673">
    <property type="entry name" value="CoA-Trfase_fam_III"/>
</dbReference>
<protein>
    <submittedName>
        <fullName evidence="1">Alpha-methylacyl-CoA racemase</fullName>
    </submittedName>
</protein>
<dbReference type="Gene3D" id="3.40.50.10540">
    <property type="entry name" value="Crotonobetainyl-coa:carnitine coa-transferase, domain 1"/>
    <property type="match status" value="1"/>
</dbReference>
<dbReference type="InterPro" id="IPR044855">
    <property type="entry name" value="CoA-Trfase_III_dom3_sf"/>
</dbReference>
<dbReference type="OrthoDB" id="9797653at2"/>
<organism evidence="1 2">
    <name type="scientific">Geodermatophilus nigrescens</name>
    <dbReference type="NCBI Taxonomy" id="1070870"/>
    <lineage>
        <taxon>Bacteria</taxon>
        <taxon>Bacillati</taxon>
        <taxon>Actinomycetota</taxon>
        <taxon>Actinomycetes</taxon>
        <taxon>Geodermatophilales</taxon>
        <taxon>Geodermatophilaceae</taxon>
        <taxon>Geodermatophilus</taxon>
    </lineage>
</organism>
<proteinExistence type="predicted"/>
<dbReference type="SUPFAM" id="SSF89796">
    <property type="entry name" value="CoA-transferase family III (CaiB/BaiF)"/>
    <property type="match status" value="1"/>
</dbReference>
<dbReference type="InterPro" id="IPR023606">
    <property type="entry name" value="CoA-Trfase_III_dom_1_sf"/>
</dbReference>